<feature type="domain" description="HNH nuclease" evidence="3">
    <location>
        <begin position="304"/>
        <end position="356"/>
    </location>
</feature>
<comment type="caution">
    <text evidence="4">The sequence shown here is derived from an EMBL/GenBank/DDBJ whole genome shotgun (WGS) entry which is preliminary data.</text>
</comment>
<dbReference type="SMART" id="SM00507">
    <property type="entry name" value="HNHc"/>
    <property type="match status" value="1"/>
</dbReference>
<dbReference type="InterPro" id="IPR002711">
    <property type="entry name" value="HNH"/>
</dbReference>
<proteinExistence type="predicted"/>
<evidence type="ECO:0000256" key="2">
    <source>
        <dbReference type="SAM" id="MobiDB-lite"/>
    </source>
</evidence>
<organism evidence="4 5">
    <name type="scientific">Corynebacterium pseudodiphtheriticum</name>
    <dbReference type="NCBI Taxonomy" id="37637"/>
    <lineage>
        <taxon>Bacteria</taxon>
        <taxon>Bacillati</taxon>
        <taxon>Actinomycetota</taxon>
        <taxon>Actinomycetes</taxon>
        <taxon>Mycobacteriales</taxon>
        <taxon>Corynebacteriaceae</taxon>
        <taxon>Corynebacterium</taxon>
    </lineage>
</organism>
<evidence type="ECO:0000256" key="1">
    <source>
        <dbReference type="SAM" id="Coils"/>
    </source>
</evidence>
<gene>
    <name evidence="4" type="ORF">QPX23_02065</name>
</gene>
<dbReference type="InterPro" id="IPR003615">
    <property type="entry name" value="HNH_nuc"/>
</dbReference>
<feature type="region of interest" description="Disordered" evidence="2">
    <location>
        <begin position="547"/>
        <end position="583"/>
    </location>
</feature>
<dbReference type="Gene3D" id="1.10.30.50">
    <property type="match status" value="1"/>
</dbReference>
<dbReference type="CDD" id="cd00085">
    <property type="entry name" value="HNHc"/>
    <property type="match status" value="1"/>
</dbReference>
<dbReference type="Proteomes" id="UP001239759">
    <property type="component" value="Unassembled WGS sequence"/>
</dbReference>
<dbReference type="Pfam" id="PF01844">
    <property type="entry name" value="HNH"/>
    <property type="match status" value="1"/>
</dbReference>
<dbReference type="GO" id="GO:0004519">
    <property type="term" value="F:endonuclease activity"/>
    <property type="evidence" value="ECO:0007669"/>
    <property type="project" value="UniProtKB-KW"/>
</dbReference>
<name>A0ABT7FU62_9CORY</name>
<evidence type="ECO:0000313" key="4">
    <source>
        <dbReference type="EMBL" id="MDK4289523.1"/>
    </source>
</evidence>
<evidence type="ECO:0000313" key="5">
    <source>
        <dbReference type="Proteomes" id="UP001239759"/>
    </source>
</evidence>
<keyword evidence="5" id="KW-1185">Reference proteome</keyword>
<feature type="coiled-coil region" evidence="1">
    <location>
        <begin position="400"/>
        <end position="442"/>
    </location>
</feature>
<keyword evidence="4" id="KW-0255">Endonuclease</keyword>
<reference evidence="4 5" key="1">
    <citation type="submission" date="2023-05" db="EMBL/GenBank/DDBJ databases">
        <title>Metabolic capabilities are highly conserved among human nasal-associated Corynebacterium species in pangenomic analyses.</title>
        <authorList>
            <person name="Tran T.H."/>
            <person name="Roberts A.Q."/>
            <person name="Escapa I.F."/>
            <person name="Gao W."/>
            <person name="Conlan S."/>
            <person name="Kong H."/>
            <person name="Segre J.A."/>
            <person name="Kelly M.S."/>
            <person name="Lemon K.P."/>
        </authorList>
    </citation>
    <scope>NUCLEOTIDE SEQUENCE [LARGE SCALE GENOMIC DNA]</scope>
    <source>
        <strain evidence="4 5">KPL3772</strain>
    </source>
</reference>
<accession>A0ABT7FU62</accession>
<protein>
    <submittedName>
        <fullName evidence="4">HNH endonuclease signature motif containing protein</fullName>
    </submittedName>
</protein>
<dbReference type="RefSeq" id="WP_239264963.1">
    <property type="nucleotide sequence ID" value="NZ_JAKRDN010000008.1"/>
</dbReference>
<dbReference type="EMBL" id="JASNUQ010000002">
    <property type="protein sequence ID" value="MDK4289523.1"/>
    <property type="molecule type" value="Genomic_DNA"/>
</dbReference>
<evidence type="ECO:0000259" key="3">
    <source>
        <dbReference type="SMART" id="SM00507"/>
    </source>
</evidence>
<keyword evidence="1" id="KW-0175">Coiled coil</keyword>
<keyword evidence="4" id="KW-0540">Nuclease</keyword>
<sequence length="583" mass="65600">MTKKQDDDRRELRVPFEFPEGYFTHCNPYNRQAVAMLELRRHKYLVWEKAVELNVDDYDELQTLLVADSGETVARVGDIISAFYRMSDLPKLHELAMKLWHLDIEHWVAIDRAMQKAGDASAHIFSVIDDLLVDLLTPTKPAQQMVSKRTISSRINREIEALDSAVRTGKTNKSQTSRKPYGVEHIPVSVANGHDSHVFRFDTDAATAVEIDAHIRNYAKQAGISLRDATVELLLGKAETSVTLNCYRATDVDDAPLFVATDTGGGVATVFAEAADVLAARAGKHYDMDAAMGAVVSGYATTPTMRSAVTGRDGHCRYPGCSRPATMCQMDHVVEFAAGGSTSPSNVISLCQHHHNIKTDKRVRPIFEPVSGSVVWLFADGSWQSTEADGPLAAPNRRWVQSVQEKMDSHRQAVREEAEERARRLEEQEENWNRKQQAWQAKWRQEWKEKYGTEYRDPNDDSGAERDEYGAYKFKHPWESFCETWGAGSSELAEMSARMTKTQEEQRWANNISHLERTLVDRDFAFVTIPKCRRQVERIREAIAVLRDNGPGSAADGPAHESSYDFSKGKTKTHAIDPGEPPF</sequence>
<keyword evidence="4" id="KW-0378">Hydrolase</keyword>